<dbReference type="InterPro" id="IPR016477">
    <property type="entry name" value="Fructo-/Ketosamine-3-kinase"/>
</dbReference>
<evidence type="ECO:0000313" key="5">
    <source>
        <dbReference type="Proteomes" id="UP000664521"/>
    </source>
</evidence>
<dbReference type="GO" id="GO:0102193">
    <property type="term" value="F:protein-ribulosamine 3-kinase activity"/>
    <property type="evidence" value="ECO:0007669"/>
    <property type="project" value="UniProtKB-EC"/>
</dbReference>
<feature type="compositionally biased region" description="Polar residues" evidence="3">
    <location>
        <begin position="7"/>
        <end position="21"/>
    </location>
</feature>
<dbReference type="Gene3D" id="3.90.1200.10">
    <property type="match status" value="1"/>
</dbReference>
<dbReference type="PANTHER" id="PTHR12149">
    <property type="entry name" value="FRUCTOSAMINE 3 KINASE-RELATED PROTEIN"/>
    <property type="match status" value="1"/>
</dbReference>
<feature type="non-terminal residue" evidence="4">
    <location>
        <position position="378"/>
    </location>
</feature>
<dbReference type="EC" id="2.7.1.172" evidence="1"/>
<dbReference type="Pfam" id="PF03881">
    <property type="entry name" value="Fructosamin_kin"/>
    <property type="match status" value="1"/>
</dbReference>
<evidence type="ECO:0000256" key="1">
    <source>
        <dbReference type="ARBA" id="ARBA00011961"/>
    </source>
</evidence>
<name>A0A8H3J3W7_9LECA</name>
<dbReference type="PANTHER" id="PTHR12149:SF8">
    <property type="entry name" value="PROTEIN-RIBULOSAMINE 3-KINASE"/>
    <property type="match status" value="1"/>
</dbReference>
<sequence length="378" mass="42790">MADARSRNSTMTDKGINDTVTEMWTPPTFSAGKVPHVIPGRSNDQEIEGDFPLDQIVINQLPPGTQIHSSDRYGASAWTVTARISTTGADGEPKFFFLKCAEDAQGKAMLEGEFNSMCELYRTSPGFVPKPYTWGKLNVTSPDTYYFLCDFIEMTNQNPDPVQLCTKLVEMHQASISPTKMFGFHVNTCQGNLAQQTAWNSNWVGYYVQLVRGAMRLNTEINGKWRNLEQCVDRLISHVVPQVLGPLESDGRVVKPCLIHGDLWDGNIGTDFETGEIYVFDASVHYAHNEMEIAMWRGKFNKVVSSKVYMNNYLSRMGISEPVEQFDDRNRMYSVYHTLHESACHNGSSFREECYENLNYLIDKYAPFPEAESGLEED</sequence>
<feature type="region of interest" description="Disordered" evidence="3">
    <location>
        <begin position="1"/>
        <end position="21"/>
    </location>
</feature>
<comment type="catalytic activity">
    <reaction evidence="2">
        <text>N(6)-D-ribulosyl-L-lysyl-[protein] + ATP = N(6)-(3-O-phospho-D-ribulosyl)-L-lysyl-[protein] + ADP + H(+)</text>
        <dbReference type="Rhea" id="RHEA:48432"/>
        <dbReference type="Rhea" id="RHEA-COMP:12103"/>
        <dbReference type="Rhea" id="RHEA-COMP:12104"/>
        <dbReference type="ChEBI" id="CHEBI:15378"/>
        <dbReference type="ChEBI" id="CHEBI:30616"/>
        <dbReference type="ChEBI" id="CHEBI:90418"/>
        <dbReference type="ChEBI" id="CHEBI:90420"/>
        <dbReference type="ChEBI" id="CHEBI:456216"/>
        <dbReference type="EC" id="2.7.1.172"/>
    </reaction>
    <physiologicalReaction direction="left-to-right" evidence="2">
        <dbReference type="Rhea" id="RHEA:48433"/>
    </physiologicalReaction>
</comment>
<evidence type="ECO:0000256" key="3">
    <source>
        <dbReference type="SAM" id="MobiDB-lite"/>
    </source>
</evidence>
<protein>
    <recommendedName>
        <fullName evidence="1">protein-ribulosamine 3-kinase</fullName>
        <ecNumber evidence="1">2.7.1.172</ecNumber>
    </recommendedName>
</protein>
<reference evidence="4" key="1">
    <citation type="submission" date="2021-03" db="EMBL/GenBank/DDBJ databases">
        <authorList>
            <person name="Tagirdzhanova G."/>
        </authorList>
    </citation>
    <scope>NUCLEOTIDE SEQUENCE</scope>
</reference>
<evidence type="ECO:0000256" key="2">
    <source>
        <dbReference type="ARBA" id="ARBA00048655"/>
    </source>
</evidence>
<dbReference type="InterPro" id="IPR011009">
    <property type="entry name" value="Kinase-like_dom_sf"/>
</dbReference>
<organism evidence="4 5">
    <name type="scientific">Heterodermia speciosa</name>
    <dbReference type="NCBI Taxonomy" id="116794"/>
    <lineage>
        <taxon>Eukaryota</taxon>
        <taxon>Fungi</taxon>
        <taxon>Dikarya</taxon>
        <taxon>Ascomycota</taxon>
        <taxon>Pezizomycotina</taxon>
        <taxon>Lecanoromycetes</taxon>
        <taxon>OSLEUM clade</taxon>
        <taxon>Lecanoromycetidae</taxon>
        <taxon>Caliciales</taxon>
        <taxon>Physciaceae</taxon>
        <taxon>Heterodermia</taxon>
    </lineage>
</organism>
<comment type="caution">
    <text evidence="4">The sequence shown here is derived from an EMBL/GenBank/DDBJ whole genome shotgun (WGS) entry which is preliminary data.</text>
</comment>
<dbReference type="EMBL" id="CAJPDS010000144">
    <property type="protein sequence ID" value="CAF9940058.1"/>
    <property type="molecule type" value="Genomic_DNA"/>
</dbReference>
<keyword evidence="5" id="KW-1185">Reference proteome</keyword>
<gene>
    <name evidence="4" type="ORF">HETSPECPRED_002150</name>
</gene>
<proteinExistence type="predicted"/>
<evidence type="ECO:0000313" key="4">
    <source>
        <dbReference type="EMBL" id="CAF9940058.1"/>
    </source>
</evidence>
<dbReference type="OrthoDB" id="5772781at2759"/>
<accession>A0A8H3J3W7</accession>
<dbReference type="SUPFAM" id="SSF56112">
    <property type="entry name" value="Protein kinase-like (PK-like)"/>
    <property type="match status" value="1"/>
</dbReference>
<dbReference type="AlphaFoldDB" id="A0A8H3J3W7"/>
<dbReference type="Proteomes" id="UP000664521">
    <property type="component" value="Unassembled WGS sequence"/>
</dbReference>